<sequence length="191" mass="20817">MKLTVSLAAMIAALLTYSSTLNAAEHSLSLGYTQEKLDSVKLHGADIKYRFEWGSPWSVISSLSFQTKEIGNISAGQQAITSGSGRVKMASLMAGPALRFNEFFSLYGLAGLNKVRLNQQWKMNRTDGNGTLTEQQFTDTFQHLSPVISLGTQINPLSSVVVDFSYSVARPKVGDTRYNLNVLSLGVGVKF</sequence>
<dbReference type="InterPro" id="IPR051723">
    <property type="entry name" value="Bact_OM_Invasion-Related"/>
</dbReference>
<dbReference type="OrthoDB" id="5873117at2"/>
<evidence type="ECO:0000256" key="6">
    <source>
        <dbReference type="SAM" id="SignalP"/>
    </source>
</evidence>
<keyword evidence="9" id="KW-1185">Reference proteome</keyword>
<dbReference type="PANTHER" id="PTHR35892">
    <property type="entry name" value="OUTER MEMBRANE PROTEIN PAGN-RELATED"/>
    <property type="match status" value="1"/>
</dbReference>
<keyword evidence="2" id="KW-1134">Transmembrane beta strand</keyword>
<dbReference type="PRINTS" id="PR00316">
    <property type="entry name" value="ENTEROVIROMP"/>
</dbReference>
<evidence type="ECO:0000256" key="3">
    <source>
        <dbReference type="ARBA" id="ARBA00022692"/>
    </source>
</evidence>
<proteinExistence type="predicted"/>
<dbReference type="RefSeq" id="WP_087488561.1">
    <property type="nucleotide sequence ID" value="NZ_CP015579.1"/>
</dbReference>
<dbReference type="SUPFAM" id="SSF56925">
    <property type="entry name" value="OMPA-like"/>
    <property type="match status" value="1"/>
</dbReference>
<dbReference type="AlphaFoldDB" id="A0A1Y0L831"/>
<evidence type="ECO:0000313" key="7">
    <source>
        <dbReference type="EMBL" id="ARU94202.1"/>
    </source>
</evidence>
<dbReference type="Pfam" id="PF06316">
    <property type="entry name" value="Ail_Lom"/>
    <property type="match status" value="1"/>
</dbReference>
<comment type="subcellular location">
    <subcellularLocation>
        <location evidence="1">Membrane</location>
        <topology evidence="1">Multi-pass membrane protein</topology>
    </subcellularLocation>
</comment>
<evidence type="ECO:0000256" key="1">
    <source>
        <dbReference type="ARBA" id="ARBA00004141"/>
    </source>
</evidence>
<feature type="signal peptide" evidence="6">
    <location>
        <begin position="1"/>
        <end position="23"/>
    </location>
</feature>
<keyword evidence="4 6" id="KW-0732">Signal</keyword>
<evidence type="ECO:0000256" key="5">
    <source>
        <dbReference type="ARBA" id="ARBA00023136"/>
    </source>
</evidence>
<protein>
    <recommendedName>
        <fullName evidence="11">Outer membrane protein beta-barrel domain-containing protein</fullName>
    </recommendedName>
</protein>
<organism evidence="7 10">
    <name type="scientific">Tatumella citrea</name>
    <name type="common">Pantoea citrea</name>
    <dbReference type="NCBI Taxonomy" id="53336"/>
    <lineage>
        <taxon>Bacteria</taxon>
        <taxon>Pseudomonadati</taxon>
        <taxon>Pseudomonadota</taxon>
        <taxon>Gammaproteobacteria</taxon>
        <taxon>Enterobacterales</taxon>
        <taxon>Erwiniaceae</taxon>
        <taxon>Tatumella</taxon>
    </lineage>
</organism>
<dbReference type="GO" id="GO:0016020">
    <property type="term" value="C:membrane"/>
    <property type="evidence" value="ECO:0007669"/>
    <property type="project" value="UniProtKB-SubCell"/>
</dbReference>
<reference evidence="9 10" key="1">
    <citation type="submission" date="2016-05" db="EMBL/GenBank/DDBJ databases">
        <title>Complete genome sequence of two 2,5-diketo-D-glunonic acid producing strain Tatumella citrea.</title>
        <authorList>
            <person name="Duan C."/>
            <person name="Yang J."/>
            <person name="Yang S."/>
        </authorList>
    </citation>
    <scope>NUCLEOTIDE SEQUENCE [LARGE SCALE GENOMIC DNA]</scope>
    <source>
        <strain evidence="8 9">ATCC 39140</strain>
        <strain evidence="7 10">DSM 13699</strain>
    </source>
</reference>
<dbReference type="Proteomes" id="UP000195814">
    <property type="component" value="Chromosome"/>
</dbReference>
<evidence type="ECO:0008006" key="11">
    <source>
        <dbReference type="Google" id="ProtNLM"/>
    </source>
</evidence>
<feature type="chain" id="PRO_5012756197" description="Outer membrane protein beta-barrel domain-containing protein" evidence="6">
    <location>
        <begin position="24"/>
        <end position="191"/>
    </location>
</feature>
<accession>A0A1Y0L831</accession>
<dbReference type="PANTHER" id="PTHR35892:SF2">
    <property type="entry name" value="OUTER MEMBRANE PROTEIN PAGN"/>
    <property type="match status" value="1"/>
</dbReference>
<dbReference type="GO" id="GO:0044384">
    <property type="term" value="C:host outer membrane"/>
    <property type="evidence" value="ECO:0007669"/>
    <property type="project" value="InterPro"/>
</dbReference>
<dbReference type="KEGG" id="tci:A7K98_10720"/>
<dbReference type="Proteomes" id="UP000195729">
    <property type="component" value="Chromosome"/>
</dbReference>
<evidence type="ECO:0000256" key="2">
    <source>
        <dbReference type="ARBA" id="ARBA00022452"/>
    </source>
</evidence>
<dbReference type="Gene3D" id="2.40.160.20">
    <property type="match status" value="1"/>
</dbReference>
<evidence type="ECO:0000256" key="4">
    <source>
        <dbReference type="ARBA" id="ARBA00022729"/>
    </source>
</evidence>
<dbReference type="InterPro" id="IPR011250">
    <property type="entry name" value="OMP/PagP_B-barrel"/>
</dbReference>
<evidence type="ECO:0000313" key="8">
    <source>
        <dbReference type="EMBL" id="ARU98242.1"/>
    </source>
</evidence>
<name>A0A1Y0L831_TATCI</name>
<evidence type="ECO:0000313" key="10">
    <source>
        <dbReference type="Proteomes" id="UP000195814"/>
    </source>
</evidence>
<evidence type="ECO:0000313" key="9">
    <source>
        <dbReference type="Proteomes" id="UP000195729"/>
    </source>
</evidence>
<keyword evidence="3" id="KW-0812">Transmembrane</keyword>
<dbReference type="EMBL" id="CP015581">
    <property type="protein sequence ID" value="ARU98242.1"/>
    <property type="molecule type" value="Genomic_DNA"/>
</dbReference>
<gene>
    <name evidence="7" type="ORF">A7K98_10720</name>
    <name evidence="8" type="ORF">A7K99_10720</name>
</gene>
<dbReference type="InterPro" id="IPR000758">
    <property type="entry name" value="Enterovir_OMP"/>
</dbReference>
<dbReference type="EMBL" id="CP015579">
    <property type="protein sequence ID" value="ARU94202.1"/>
    <property type="molecule type" value="Genomic_DNA"/>
</dbReference>
<keyword evidence="5" id="KW-0472">Membrane</keyword>